<dbReference type="Pfam" id="PF13618">
    <property type="entry name" value="Gluconate_2-dh3"/>
    <property type="match status" value="1"/>
</dbReference>
<evidence type="ECO:0000313" key="2">
    <source>
        <dbReference type="Proteomes" id="UP000005615"/>
    </source>
</evidence>
<dbReference type="OrthoDB" id="6385145at2"/>
<comment type="caution">
    <text evidence="1">The sequence shown here is derived from an EMBL/GenBank/DDBJ whole genome shotgun (WGS) entry which is preliminary data.</text>
</comment>
<organism evidence="1 2">
    <name type="scientific">Aequoribacter fuscus</name>
    <dbReference type="NCBI Taxonomy" id="2518989"/>
    <lineage>
        <taxon>Bacteria</taxon>
        <taxon>Pseudomonadati</taxon>
        <taxon>Pseudomonadota</taxon>
        <taxon>Gammaproteobacteria</taxon>
        <taxon>Cellvibrionales</taxon>
        <taxon>Halieaceae</taxon>
        <taxon>Aequoribacter</taxon>
    </lineage>
</organism>
<dbReference type="Proteomes" id="UP000005615">
    <property type="component" value="Unassembled WGS sequence"/>
</dbReference>
<gene>
    <name evidence="1" type="ORF">IMCC3088_871</name>
</gene>
<dbReference type="EMBL" id="AEIG01000021">
    <property type="protein sequence ID" value="EGG30168.1"/>
    <property type="molecule type" value="Genomic_DNA"/>
</dbReference>
<name>F3L0F0_9GAMM</name>
<protein>
    <submittedName>
        <fullName evidence="1">Uncharacterized protein</fullName>
    </submittedName>
</protein>
<dbReference type="AlphaFoldDB" id="F3L0F0"/>
<evidence type="ECO:0000313" key="1">
    <source>
        <dbReference type="EMBL" id="EGG30168.1"/>
    </source>
</evidence>
<keyword evidence="2" id="KW-1185">Reference proteome</keyword>
<reference evidence="1 2" key="1">
    <citation type="journal article" date="2011" name="J. Bacteriol.">
        <title>Genome sequence of strain IMCC3088, a proteorhodopsin-containing marine bacterium belonging to the OM60/NOR5 clade.</title>
        <authorList>
            <person name="Jang Y."/>
            <person name="Oh H.M."/>
            <person name="Kang I."/>
            <person name="Lee K."/>
            <person name="Yang S.J."/>
            <person name="Cho J.C."/>
        </authorList>
    </citation>
    <scope>NUCLEOTIDE SEQUENCE [LARGE SCALE GENOMIC DNA]</scope>
    <source>
        <strain evidence="1 2">IMCC3088</strain>
    </source>
</reference>
<dbReference type="RefSeq" id="WP_009575168.1">
    <property type="nucleotide sequence ID" value="NZ_AEIG01000021.1"/>
</dbReference>
<sequence length="118" mass="13035">MYRRDALKLCLTTLGIALSPSLQRAFAQETSLHDATGSILSEVQHNTLAGLAELIIPTTDTPGAIAAGVPEFIAHLYSHWFTDNERETLRQGLARLEQRAQESQGCQFFSSQPRFSNC</sequence>
<accession>F3L0F0</accession>
<proteinExistence type="predicted"/>
<dbReference type="InterPro" id="IPR027056">
    <property type="entry name" value="Gluconate_2DH_su3"/>
</dbReference>
<dbReference type="STRING" id="2518989.IMCC3088_871"/>